<evidence type="ECO:0000256" key="1">
    <source>
        <dbReference type="SAM" id="Phobius"/>
    </source>
</evidence>
<dbReference type="EMBL" id="JAGPXB010000005">
    <property type="protein sequence ID" value="MBQ0908460.1"/>
    <property type="molecule type" value="Genomic_DNA"/>
</dbReference>
<keyword evidence="1" id="KW-0472">Membrane</keyword>
<organism evidence="2 3">
    <name type="scientific">Flavobacterium erciyesense</name>
    <dbReference type="NCBI Taxonomy" id="2825842"/>
    <lineage>
        <taxon>Bacteria</taxon>
        <taxon>Pseudomonadati</taxon>
        <taxon>Bacteroidota</taxon>
        <taxon>Flavobacteriia</taxon>
        <taxon>Flavobacteriales</taxon>
        <taxon>Flavobacteriaceae</taxon>
        <taxon>Flavobacterium</taxon>
    </lineage>
</organism>
<name>A0ABS5D371_9FLAO</name>
<reference evidence="2 3" key="1">
    <citation type="submission" date="2021-04" db="EMBL/GenBank/DDBJ databases">
        <title>Description of novel Flavobacterium sp. F-328.</title>
        <authorList>
            <person name="Saticioglu I.B."/>
        </authorList>
    </citation>
    <scope>NUCLEOTIDE SEQUENCE [LARGE SCALE GENOMIC DNA]</scope>
    <source>
        <strain evidence="2 3">F-328</strain>
    </source>
</reference>
<proteinExistence type="predicted"/>
<protein>
    <submittedName>
        <fullName evidence="2">Uncharacterized protein</fullName>
    </submittedName>
</protein>
<keyword evidence="1" id="KW-0812">Transmembrane</keyword>
<gene>
    <name evidence="2" type="ORF">KBJ98_07075</name>
</gene>
<sequence length="61" mass="6942">MKKIVLLIMVVAIAVAFNEQISKEKNVYIMVGAILVFMFGMMRLSAKTPSKNQDKKEEHDN</sequence>
<evidence type="ECO:0000313" key="2">
    <source>
        <dbReference type="EMBL" id="MBQ0908460.1"/>
    </source>
</evidence>
<feature type="transmembrane region" description="Helical" evidence="1">
    <location>
        <begin position="28"/>
        <end position="46"/>
    </location>
</feature>
<accession>A0ABS5D371</accession>
<comment type="caution">
    <text evidence="2">The sequence shown here is derived from an EMBL/GenBank/DDBJ whole genome shotgun (WGS) entry which is preliminary data.</text>
</comment>
<evidence type="ECO:0000313" key="3">
    <source>
        <dbReference type="Proteomes" id="UP000679008"/>
    </source>
</evidence>
<keyword evidence="3" id="KW-1185">Reference proteome</keyword>
<dbReference type="Proteomes" id="UP000679008">
    <property type="component" value="Unassembled WGS sequence"/>
</dbReference>
<keyword evidence="1" id="KW-1133">Transmembrane helix</keyword>